<reference evidence="3" key="1">
    <citation type="submission" date="2021-01" db="EMBL/GenBank/DDBJ databases">
        <title>Deciphering the adaptive evolutionary patterns associated with biogeogrpahic diversity in the finger millet blast pathogen Magnaporthe oryzae in Eastern Africa.</title>
        <authorList>
            <person name="Onyema G."/>
            <person name="Shittu T.A."/>
            <person name="Dodsworth S."/>
            <person name="Devilliers S."/>
            <person name="Muthumeenakshi S."/>
            <person name="Sreenivasaprasad S."/>
        </authorList>
    </citation>
    <scope>NUCLEOTIDE SEQUENCE</scope>
    <source>
        <strain evidence="3">D15/s37</strain>
    </source>
</reference>
<proteinExistence type="predicted"/>
<feature type="region of interest" description="Disordered" evidence="1">
    <location>
        <begin position="228"/>
        <end position="254"/>
    </location>
</feature>
<dbReference type="Proteomes" id="UP001059893">
    <property type="component" value="Unassembled WGS sequence"/>
</dbReference>
<keyword evidence="4" id="KW-1185">Reference proteome</keyword>
<evidence type="ECO:0000313" key="4">
    <source>
        <dbReference type="Proteomes" id="UP001059893"/>
    </source>
</evidence>
<dbReference type="EMBL" id="JABSND010000153">
    <property type="protein sequence ID" value="KAI6295752.1"/>
    <property type="molecule type" value="Genomic_DNA"/>
</dbReference>
<feature type="domain" description="Stc1" evidence="2">
    <location>
        <begin position="51"/>
        <end position="125"/>
    </location>
</feature>
<evidence type="ECO:0000313" key="3">
    <source>
        <dbReference type="EMBL" id="KAI6295752.1"/>
    </source>
</evidence>
<accession>A0ABQ8NEJ3</accession>
<protein>
    <recommendedName>
        <fullName evidence="2">Stc1 domain-containing protein</fullName>
    </recommendedName>
</protein>
<feature type="compositionally biased region" description="Low complexity" evidence="1">
    <location>
        <begin position="7"/>
        <end position="18"/>
    </location>
</feature>
<gene>
    <name evidence="3" type="ORF">MCOR33_007427</name>
</gene>
<comment type="caution">
    <text evidence="3">The sequence shown here is derived from an EMBL/GenBank/DDBJ whole genome shotgun (WGS) entry which is preliminary data.</text>
</comment>
<evidence type="ECO:0000259" key="2">
    <source>
        <dbReference type="Pfam" id="PF12898"/>
    </source>
</evidence>
<dbReference type="InterPro" id="IPR024630">
    <property type="entry name" value="Stc1"/>
</dbReference>
<feature type="region of interest" description="Disordered" evidence="1">
    <location>
        <begin position="1"/>
        <end position="27"/>
    </location>
</feature>
<feature type="region of interest" description="Disordered" evidence="1">
    <location>
        <begin position="180"/>
        <end position="215"/>
    </location>
</feature>
<name>A0ABQ8NEJ3_PYRGI</name>
<sequence>MTKKSYSSATSAASTTSTQQPPPGRKNYYRKHLYTHAEMLTKTQKWHRVFCTNGSHWAPRGDFSKSQLQKWHGSFGDTKISCSKHTTLAAAELRCTGPCGRVLAVTCFSKNQRSAGGSQECLDCVAWGLSQEPGHTVLATVDVQQTQEEACRDLVSREAPKNRALQIDDGNQKALTFENMSSTASMTSETSFSTATSSRVSSNSQGPWARPAQRKTDWMVPTYLQEVRDGRGPARPPPLIPEEAYDSDGSVDYC</sequence>
<evidence type="ECO:0000256" key="1">
    <source>
        <dbReference type="SAM" id="MobiDB-lite"/>
    </source>
</evidence>
<organism evidence="3 4">
    <name type="scientific">Pyricularia grisea</name>
    <name type="common">Crabgrass-specific blast fungus</name>
    <name type="synonym">Magnaporthe grisea</name>
    <dbReference type="NCBI Taxonomy" id="148305"/>
    <lineage>
        <taxon>Eukaryota</taxon>
        <taxon>Fungi</taxon>
        <taxon>Dikarya</taxon>
        <taxon>Ascomycota</taxon>
        <taxon>Pezizomycotina</taxon>
        <taxon>Sordariomycetes</taxon>
        <taxon>Sordariomycetidae</taxon>
        <taxon>Magnaporthales</taxon>
        <taxon>Pyriculariaceae</taxon>
        <taxon>Pyricularia</taxon>
    </lineage>
</organism>
<dbReference type="Pfam" id="PF12898">
    <property type="entry name" value="Stc1"/>
    <property type="match status" value="1"/>
</dbReference>
<feature type="compositionally biased region" description="Low complexity" evidence="1">
    <location>
        <begin position="180"/>
        <end position="204"/>
    </location>
</feature>